<organism evidence="1 2">
    <name type="scientific">Xanthomonas oryzae pv. leersiae</name>
    <dbReference type="NCBI Taxonomy" id="3112258"/>
    <lineage>
        <taxon>Bacteria</taxon>
        <taxon>Pseudomonadati</taxon>
        <taxon>Pseudomonadota</taxon>
        <taxon>Gammaproteobacteria</taxon>
        <taxon>Lysobacterales</taxon>
        <taxon>Lysobacteraceae</taxon>
        <taxon>Xanthomonas</taxon>
    </lineage>
</organism>
<evidence type="ECO:0000313" key="1">
    <source>
        <dbReference type="EMBL" id="WIX06504.1"/>
    </source>
</evidence>
<reference evidence="1 2" key="1">
    <citation type="submission" date="2023-05" db="EMBL/GenBank/DDBJ databases">
        <title>Complete Genome Resource of Xanthomonas oryzae pv. leersiae Strain YNJC Isolated From Plateau Japonica Rice in Southwest China.</title>
        <authorList>
            <person name="Aa X."/>
            <person name="Mei L."/>
            <person name="Liu P."/>
            <person name="Yang Y."/>
            <person name="Tang C."/>
            <person name="Zhang F."/>
            <person name="Dong C."/>
            <person name="Wang B."/>
            <person name="Chen X."/>
            <person name="Dai L."/>
        </authorList>
    </citation>
    <scope>NUCLEOTIDE SEQUENCE [LARGE SCALE GENOMIC DNA]</scope>
    <source>
        <strain evidence="1 2">YNJC</strain>
    </source>
</reference>
<dbReference type="EMBL" id="CP127225">
    <property type="protein sequence ID" value="WIX06504.1"/>
    <property type="molecule type" value="Genomic_DNA"/>
</dbReference>
<dbReference type="RefSeq" id="WP_207306621.1">
    <property type="nucleotide sequence ID" value="NZ_CP127225.1"/>
</dbReference>
<sequence>MANVDDFHEIFPDSGQDVEFISDFVSRVGEKRATNILNRVWKNPVDKKLAQGIHGTLFFELDKKKVYYPTKKESEMSLGI</sequence>
<proteinExistence type="predicted"/>
<gene>
    <name evidence="1" type="ORF">QN060_21135</name>
</gene>
<evidence type="ECO:0000313" key="2">
    <source>
        <dbReference type="Proteomes" id="UP001228059"/>
    </source>
</evidence>
<accession>A0AAJ6GUV2</accession>
<dbReference type="Proteomes" id="UP001228059">
    <property type="component" value="Chromosome"/>
</dbReference>
<dbReference type="AlphaFoldDB" id="A0AAJ6GUV2"/>
<protein>
    <submittedName>
        <fullName evidence="1">Uncharacterized protein</fullName>
    </submittedName>
</protein>
<name>A0AAJ6GUV2_9XANT</name>